<evidence type="ECO:0000313" key="6">
    <source>
        <dbReference type="Proteomes" id="UP000316095"/>
    </source>
</evidence>
<keyword evidence="6" id="KW-1185">Reference proteome</keyword>
<dbReference type="GO" id="GO:0005829">
    <property type="term" value="C:cytosol"/>
    <property type="evidence" value="ECO:0007669"/>
    <property type="project" value="TreeGrafter"/>
</dbReference>
<dbReference type="GO" id="GO:0000160">
    <property type="term" value="P:phosphorelay signal transduction system"/>
    <property type="evidence" value="ECO:0007669"/>
    <property type="project" value="InterPro"/>
</dbReference>
<dbReference type="GO" id="GO:0009898">
    <property type="term" value="C:cytoplasmic side of plasma membrane"/>
    <property type="evidence" value="ECO:0007669"/>
    <property type="project" value="TreeGrafter"/>
</dbReference>
<dbReference type="InterPro" id="IPR025669">
    <property type="entry name" value="AAA_dom"/>
</dbReference>
<dbReference type="RefSeq" id="WP_146505311.1">
    <property type="nucleotide sequence ID" value="NZ_SJPG01000001.1"/>
</dbReference>
<comment type="caution">
    <text evidence="5">The sequence shown here is derived from an EMBL/GenBank/DDBJ whole genome shotgun (WGS) entry which is preliminary data.</text>
</comment>
<dbReference type="InterPro" id="IPR001789">
    <property type="entry name" value="Sig_transdc_resp-reg_receiver"/>
</dbReference>
<accession>A0A5C5XL52</accession>
<evidence type="ECO:0000256" key="2">
    <source>
        <dbReference type="ARBA" id="ARBA00022840"/>
    </source>
</evidence>
<dbReference type="InterPro" id="IPR050625">
    <property type="entry name" value="ParA/MinD_ATPase"/>
</dbReference>
<sequence>MKRVMRLAVVDPHDVTRAQLKNLMLGVDTVWLEAECSRYEFFMDVAMQTLPDIALVAVDANREAALDLIAKIHQQLPNCSILVASSSQDGPLILQAMRNGAQEFLNIPLELEDFMSALDRVRHASASGDGEGEVRDSQVVTVAGVNGGVGSTSVAVNLASVLAQDKQNTVALIDLDLALGDADVWLDIIPDYTIQDVAENITRIDYSLLKRSLTKHESGLFLLPRPVNLDGEFHLGAEDFRRVIGLLKATFTHLVIDVSKSYSPLEMAAITSSDSTLLITQLDLPCLRNVVRLIHYFEQFETLSEKLKVVLNRSGLNDMQISLKKALEIIGREIYWKIPNDYGTMVESRNNGVPLILQAPKTKLTKSYIDLANELSESKIESQDPAPTKKKLFSFLSR</sequence>
<keyword evidence="1" id="KW-0547">Nucleotide-binding</keyword>
<dbReference type="EMBL" id="SJPG01000001">
    <property type="protein sequence ID" value="TWT63584.1"/>
    <property type="molecule type" value="Genomic_DNA"/>
</dbReference>
<evidence type="ECO:0000256" key="3">
    <source>
        <dbReference type="PROSITE-ProRule" id="PRU00169"/>
    </source>
</evidence>
<dbReference type="PROSITE" id="PS50110">
    <property type="entry name" value="RESPONSE_REGULATORY"/>
    <property type="match status" value="1"/>
</dbReference>
<organism evidence="5 6">
    <name type="scientific">Rubinisphaera italica</name>
    <dbReference type="NCBI Taxonomy" id="2527969"/>
    <lineage>
        <taxon>Bacteria</taxon>
        <taxon>Pseudomonadati</taxon>
        <taxon>Planctomycetota</taxon>
        <taxon>Planctomycetia</taxon>
        <taxon>Planctomycetales</taxon>
        <taxon>Planctomycetaceae</taxon>
        <taxon>Rubinisphaera</taxon>
    </lineage>
</organism>
<dbReference type="GO" id="GO:0051782">
    <property type="term" value="P:negative regulation of cell division"/>
    <property type="evidence" value="ECO:0007669"/>
    <property type="project" value="TreeGrafter"/>
</dbReference>
<reference evidence="5 6" key="1">
    <citation type="submission" date="2019-02" db="EMBL/GenBank/DDBJ databases">
        <title>Deep-cultivation of Planctomycetes and their phenomic and genomic characterization uncovers novel biology.</title>
        <authorList>
            <person name="Wiegand S."/>
            <person name="Jogler M."/>
            <person name="Boedeker C."/>
            <person name="Pinto D."/>
            <person name="Vollmers J."/>
            <person name="Rivas-Marin E."/>
            <person name="Kohn T."/>
            <person name="Peeters S.H."/>
            <person name="Heuer A."/>
            <person name="Rast P."/>
            <person name="Oberbeckmann S."/>
            <person name="Bunk B."/>
            <person name="Jeske O."/>
            <person name="Meyerdierks A."/>
            <person name="Storesund J.E."/>
            <person name="Kallscheuer N."/>
            <person name="Luecker S."/>
            <person name="Lage O.M."/>
            <person name="Pohl T."/>
            <person name="Merkel B.J."/>
            <person name="Hornburger P."/>
            <person name="Mueller R.-W."/>
            <person name="Bruemmer F."/>
            <person name="Labrenz M."/>
            <person name="Spormann A.M."/>
            <person name="Op Den Camp H."/>
            <person name="Overmann J."/>
            <person name="Amann R."/>
            <person name="Jetten M.S.M."/>
            <person name="Mascher T."/>
            <person name="Medema M.H."/>
            <person name="Devos D.P."/>
            <person name="Kaster A.-K."/>
            <person name="Ovreas L."/>
            <person name="Rohde M."/>
            <person name="Galperin M.Y."/>
            <person name="Jogler C."/>
        </authorList>
    </citation>
    <scope>NUCLEOTIDE SEQUENCE [LARGE SCALE GENOMIC DNA]</scope>
    <source>
        <strain evidence="5 6">Pan54</strain>
    </source>
</reference>
<dbReference type="AlphaFoldDB" id="A0A5C5XL52"/>
<dbReference type="CDD" id="cd03111">
    <property type="entry name" value="CpaE-like"/>
    <property type="match status" value="1"/>
</dbReference>
<dbReference type="Proteomes" id="UP000316095">
    <property type="component" value="Unassembled WGS sequence"/>
</dbReference>
<protein>
    <submittedName>
        <fullName evidence="5">Septum site-determining protein MinD</fullName>
    </submittedName>
</protein>
<dbReference type="InterPro" id="IPR011006">
    <property type="entry name" value="CheY-like_superfamily"/>
</dbReference>
<feature type="domain" description="Response regulatory" evidence="4">
    <location>
        <begin position="6"/>
        <end position="122"/>
    </location>
</feature>
<dbReference type="SUPFAM" id="SSF52172">
    <property type="entry name" value="CheY-like"/>
    <property type="match status" value="1"/>
</dbReference>
<comment type="caution">
    <text evidence="3">Lacks conserved residue(s) required for the propagation of feature annotation.</text>
</comment>
<dbReference type="PANTHER" id="PTHR43384:SF6">
    <property type="entry name" value="SEPTUM SITE-DETERMINING PROTEIN MIND HOMOLOG, CHLOROPLASTIC"/>
    <property type="match status" value="1"/>
</dbReference>
<dbReference type="Gene3D" id="3.40.50.300">
    <property type="entry name" value="P-loop containing nucleotide triphosphate hydrolases"/>
    <property type="match status" value="1"/>
</dbReference>
<dbReference type="PANTHER" id="PTHR43384">
    <property type="entry name" value="SEPTUM SITE-DETERMINING PROTEIN MIND HOMOLOG, CHLOROPLASTIC-RELATED"/>
    <property type="match status" value="1"/>
</dbReference>
<dbReference type="SUPFAM" id="SSF52540">
    <property type="entry name" value="P-loop containing nucleoside triphosphate hydrolases"/>
    <property type="match status" value="1"/>
</dbReference>
<keyword evidence="2" id="KW-0067">ATP-binding</keyword>
<name>A0A5C5XL52_9PLAN</name>
<dbReference type="Pfam" id="PF13614">
    <property type="entry name" value="AAA_31"/>
    <property type="match status" value="1"/>
</dbReference>
<proteinExistence type="predicted"/>
<dbReference type="Gene3D" id="3.40.50.2300">
    <property type="match status" value="1"/>
</dbReference>
<evidence type="ECO:0000256" key="1">
    <source>
        <dbReference type="ARBA" id="ARBA00022741"/>
    </source>
</evidence>
<evidence type="ECO:0000313" key="5">
    <source>
        <dbReference type="EMBL" id="TWT63584.1"/>
    </source>
</evidence>
<dbReference type="GO" id="GO:0016887">
    <property type="term" value="F:ATP hydrolysis activity"/>
    <property type="evidence" value="ECO:0007669"/>
    <property type="project" value="TreeGrafter"/>
</dbReference>
<dbReference type="InterPro" id="IPR027417">
    <property type="entry name" value="P-loop_NTPase"/>
</dbReference>
<gene>
    <name evidence="5" type="primary">minD</name>
    <name evidence="5" type="ORF">Pan54_43380</name>
</gene>
<dbReference type="GO" id="GO:0005524">
    <property type="term" value="F:ATP binding"/>
    <property type="evidence" value="ECO:0007669"/>
    <property type="project" value="UniProtKB-KW"/>
</dbReference>
<dbReference type="OrthoDB" id="9768734at2"/>
<evidence type="ECO:0000259" key="4">
    <source>
        <dbReference type="PROSITE" id="PS50110"/>
    </source>
</evidence>